<evidence type="ECO:0000256" key="8">
    <source>
        <dbReference type="PIRSR" id="PIRSR006809-2"/>
    </source>
</evidence>
<proteinExistence type="inferred from homology"/>
<feature type="domain" description="Hflx-type G" evidence="10">
    <location>
        <begin position="199"/>
        <end position="359"/>
    </location>
</feature>
<evidence type="ECO:0000313" key="12">
    <source>
        <dbReference type="Proteomes" id="UP000005110"/>
    </source>
</evidence>
<dbReference type="Gene3D" id="3.40.50.300">
    <property type="entry name" value="P-loop containing nucleotide triphosphate hydrolases"/>
    <property type="match status" value="1"/>
</dbReference>
<dbReference type="Pfam" id="PF16360">
    <property type="entry name" value="GTP-bdg_M"/>
    <property type="match status" value="1"/>
</dbReference>
<dbReference type="Proteomes" id="UP000005110">
    <property type="component" value="Chromosome"/>
</dbReference>
<evidence type="ECO:0000256" key="4">
    <source>
        <dbReference type="ARBA" id="ARBA00022842"/>
    </source>
</evidence>
<feature type="binding site" evidence="7">
    <location>
        <begin position="252"/>
        <end position="255"/>
    </location>
    <ligand>
        <name>GTP</name>
        <dbReference type="ChEBI" id="CHEBI:37565"/>
    </ligand>
</feature>
<evidence type="ECO:0000259" key="10">
    <source>
        <dbReference type="PROSITE" id="PS51705"/>
    </source>
</evidence>
<keyword evidence="9" id="KW-0175">Coiled coil</keyword>
<comment type="cofactor">
    <cofactor evidence="8">
        <name>Mg(2+)</name>
        <dbReference type="ChEBI" id="CHEBI:18420"/>
    </cofactor>
</comment>
<dbReference type="GO" id="GO:0005737">
    <property type="term" value="C:cytoplasm"/>
    <property type="evidence" value="ECO:0007669"/>
    <property type="project" value="UniProtKB-SubCell"/>
</dbReference>
<dbReference type="SUPFAM" id="SSF52540">
    <property type="entry name" value="P-loop containing nucleoside triphosphate hydrolases"/>
    <property type="match status" value="1"/>
</dbReference>
<dbReference type="PROSITE" id="PS51705">
    <property type="entry name" value="G_HFLX"/>
    <property type="match status" value="1"/>
</dbReference>
<keyword evidence="12" id="KW-1185">Reference proteome</keyword>
<dbReference type="InterPro" id="IPR025121">
    <property type="entry name" value="GTPase_HflX_N"/>
</dbReference>
<evidence type="ECO:0000256" key="1">
    <source>
        <dbReference type="ARBA" id="ARBA00022490"/>
    </source>
</evidence>
<dbReference type="GO" id="GO:0043022">
    <property type="term" value="F:ribosome binding"/>
    <property type="evidence" value="ECO:0007669"/>
    <property type="project" value="TreeGrafter"/>
</dbReference>
<keyword evidence="4 8" id="KW-0460">Magnesium</keyword>
<dbReference type="GO" id="GO:0003924">
    <property type="term" value="F:GTPase activity"/>
    <property type="evidence" value="ECO:0007669"/>
    <property type="project" value="UniProtKB-UniRule"/>
</dbReference>
<dbReference type="AlphaFoldDB" id="I8R6W4"/>
<dbReference type="PIRSF" id="PIRSF006809">
    <property type="entry name" value="GTP-binding_hflX_prd"/>
    <property type="match status" value="1"/>
</dbReference>
<feature type="binding site" evidence="7">
    <location>
        <begin position="230"/>
        <end position="234"/>
    </location>
    <ligand>
        <name>GTP</name>
        <dbReference type="ChEBI" id="CHEBI:37565"/>
    </ligand>
</feature>
<keyword evidence="3 6" id="KW-0547">Nucleotide-binding</keyword>
<dbReference type="GO" id="GO:0005525">
    <property type="term" value="F:GTP binding"/>
    <property type="evidence" value="ECO:0007669"/>
    <property type="project" value="UniProtKB-UniRule"/>
</dbReference>
<feature type="binding site" evidence="7">
    <location>
        <begin position="205"/>
        <end position="212"/>
    </location>
    <ligand>
        <name>GTP</name>
        <dbReference type="ChEBI" id="CHEBI:37565"/>
    </ligand>
</feature>
<dbReference type="InterPro" id="IPR032305">
    <property type="entry name" value="GTP-bd_M"/>
</dbReference>
<dbReference type="PANTHER" id="PTHR10229:SF0">
    <property type="entry name" value="GTP-BINDING PROTEIN 6-RELATED"/>
    <property type="match status" value="1"/>
</dbReference>
<dbReference type="InterPro" id="IPR030394">
    <property type="entry name" value="G_HFLX_dom"/>
</dbReference>
<evidence type="ECO:0000256" key="2">
    <source>
        <dbReference type="ARBA" id="ARBA00022723"/>
    </source>
</evidence>
<evidence type="ECO:0000256" key="5">
    <source>
        <dbReference type="ARBA" id="ARBA00023134"/>
    </source>
</evidence>
<evidence type="ECO:0000256" key="3">
    <source>
        <dbReference type="ARBA" id="ARBA00022741"/>
    </source>
</evidence>
<feature type="binding site" evidence="8">
    <location>
        <position position="212"/>
    </location>
    <ligand>
        <name>Mg(2+)</name>
        <dbReference type="ChEBI" id="CHEBI:18420"/>
    </ligand>
</feature>
<gene>
    <name evidence="6" type="primary">hflX</name>
    <name evidence="11" type="ORF">ThesiDRAFT1_2501</name>
</gene>
<reference evidence="11 12" key="1">
    <citation type="submission" date="2012-02" db="EMBL/GenBank/DDBJ databases">
        <title>Improved High-Quality Draft sequence of Thermoanaerobacter siderophilus SR4.</title>
        <authorList>
            <consortium name="US DOE Joint Genome Institute"/>
            <person name="Lucas S."/>
            <person name="Han J."/>
            <person name="Lapidus A."/>
            <person name="Cheng J.-F."/>
            <person name="Goodwin L."/>
            <person name="Pitluck S."/>
            <person name="Peters L."/>
            <person name="Detter J.C."/>
            <person name="Han C."/>
            <person name="Tapia R."/>
            <person name="Land M."/>
            <person name="Hauser L."/>
            <person name="Kyrpides N."/>
            <person name="Ivanova N."/>
            <person name="Pagani I."/>
            <person name="Hemme C."/>
            <person name="Woyke T."/>
        </authorList>
    </citation>
    <scope>NUCLEOTIDE SEQUENCE [LARGE SCALE GENOMIC DNA]</scope>
    <source>
        <strain evidence="11 12">SR4</strain>
    </source>
</reference>
<dbReference type="CDD" id="cd01878">
    <property type="entry name" value="HflX"/>
    <property type="match status" value="1"/>
</dbReference>
<dbReference type="PANTHER" id="PTHR10229">
    <property type="entry name" value="GTP-BINDING PROTEIN HFLX"/>
    <property type="match status" value="1"/>
</dbReference>
<dbReference type="Gene3D" id="6.10.250.2860">
    <property type="match status" value="1"/>
</dbReference>
<comment type="function">
    <text evidence="6">GTPase that associates with the 50S ribosomal subunit and may have a role during protein synthesis or ribosome biogenesis.</text>
</comment>
<dbReference type="HOGENOM" id="CLU_019597_2_2_9"/>
<keyword evidence="1 6" id="KW-0963">Cytoplasm</keyword>
<comment type="subcellular location">
    <subcellularLocation>
        <location evidence="6">Cytoplasm</location>
    </subcellularLocation>
    <text evidence="6">May associate with membranes.</text>
</comment>
<feature type="coiled-coil region" evidence="9">
    <location>
        <begin position="158"/>
        <end position="192"/>
    </location>
</feature>
<dbReference type="Pfam" id="PF13167">
    <property type="entry name" value="GTP-bdg_N"/>
    <property type="match status" value="1"/>
</dbReference>
<dbReference type="InterPro" id="IPR042108">
    <property type="entry name" value="GTPase_HflX_N_sf"/>
</dbReference>
<evidence type="ECO:0000256" key="7">
    <source>
        <dbReference type="PIRSR" id="PIRSR006809-1"/>
    </source>
</evidence>
<dbReference type="EMBL" id="CM001486">
    <property type="protein sequence ID" value="EIW01350.1"/>
    <property type="molecule type" value="Genomic_DNA"/>
</dbReference>
<dbReference type="HAMAP" id="MF_00900">
    <property type="entry name" value="GTPase_HflX"/>
    <property type="match status" value="1"/>
</dbReference>
<dbReference type="FunFam" id="3.40.50.11060:FF:000001">
    <property type="entry name" value="GTPase HflX"/>
    <property type="match status" value="1"/>
</dbReference>
<protein>
    <recommendedName>
        <fullName evidence="6">GTPase HflX</fullName>
    </recommendedName>
    <alternativeName>
        <fullName evidence="6">GTP-binding protein HflX</fullName>
    </alternativeName>
</protein>
<comment type="similarity">
    <text evidence="6">Belongs to the TRAFAC class OBG-HflX-like GTPase superfamily. HflX GTPase family.</text>
</comment>
<feature type="binding site" evidence="7">
    <location>
        <begin position="337"/>
        <end position="339"/>
    </location>
    <ligand>
        <name>GTP</name>
        <dbReference type="ChEBI" id="CHEBI:37565"/>
    </ligand>
</feature>
<evidence type="ECO:0000256" key="6">
    <source>
        <dbReference type="HAMAP-Rule" id="MF_00900"/>
    </source>
</evidence>
<dbReference type="InterPro" id="IPR027417">
    <property type="entry name" value="P-loop_NTPase"/>
</dbReference>
<keyword evidence="2 8" id="KW-0479">Metal-binding</keyword>
<dbReference type="NCBIfam" id="TIGR03156">
    <property type="entry name" value="GTP_HflX"/>
    <property type="match status" value="1"/>
</dbReference>
<dbReference type="GO" id="GO:0046872">
    <property type="term" value="F:metal ion binding"/>
    <property type="evidence" value="ECO:0007669"/>
    <property type="project" value="UniProtKB-KW"/>
</dbReference>
<accession>I8R6W4</accession>
<comment type="subunit">
    <text evidence="6">Monomer. Associates with the 50S ribosomal subunit.</text>
</comment>
<evidence type="ECO:0000256" key="9">
    <source>
        <dbReference type="SAM" id="Coils"/>
    </source>
</evidence>
<organism evidence="11 12">
    <name type="scientific">Thermoanaerobacter siderophilus SR4</name>
    <dbReference type="NCBI Taxonomy" id="880478"/>
    <lineage>
        <taxon>Bacteria</taxon>
        <taxon>Bacillati</taxon>
        <taxon>Bacillota</taxon>
        <taxon>Clostridia</taxon>
        <taxon>Thermoanaerobacterales</taxon>
        <taxon>Thermoanaerobacteraceae</taxon>
        <taxon>Thermoanaerobacter</taxon>
    </lineage>
</organism>
<dbReference type="PRINTS" id="PR00326">
    <property type="entry name" value="GTP1OBG"/>
</dbReference>
<dbReference type="InterPro" id="IPR016496">
    <property type="entry name" value="GTPase_HflX"/>
</dbReference>
<evidence type="ECO:0000313" key="11">
    <source>
        <dbReference type="EMBL" id="EIW01350.1"/>
    </source>
</evidence>
<feature type="binding site" evidence="8">
    <location>
        <position position="232"/>
    </location>
    <ligand>
        <name>Mg(2+)</name>
        <dbReference type="ChEBI" id="CHEBI:18420"/>
    </ligand>
</feature>
<name>I8R6W4_9THEO</name>
<dbReference type="Pfam" id="PF01926">
    <property type="entry name" value="MMR_HSR1"/>
    <property type="match status" value="1"/>
</dbReference>
<dbReference type="Gene3D" id="3.40.50.11060">
    <property type="entry name" value="GTPase HflX, N-terminal domain"/>
    <property type="match status" value="1"/>
</dbReference>
<feature type="binding site" evidence="7">
    <location>
        <begin position="318"/>
        <end position="321"/>
    </location>
    <ligand>
        <name>GTP</name>
        <dbReference type="ChEBI" id="CHEBI:37565"/>
    </ligand>
</feature>
<sequence>MEELNRNKKIERAILVGIISTPEDEESMEELKELALTAGAEVVGVMTQKRNTIDKAHYIGKGKLEELKFFAENQEVDLVIVNDELTGTQIKNMEDFLNVKVIDRTNLILDIFAKRAKSKEGMLQVELAQLKYRLPRLAGLGGQLSRLGGGIGTRGPGETKLETDRRHIKNRIKAIEKKLEEIERHRSLQRERRKKNRIPVIAIVGYTNAGKSTLLNALTNAEVYVEDKLFATLDPTARRLVLSSGREVILIDTVGFIRKLPHDLVEAFKSTLEEVKYADLLLHVIDVTLPDMEEKIKVVEKVLSDLGAINTPKINVFNKIDLLEVVPKGNEREVYISAKNKIGFDKLLQAIEREIFKDVEVVNFLLPYDKTKEYNYLKEKTKIIGENYSEKGIMIKAEVQKEIKERLKDFIIV</sequence>
<dbReference type="InterPro" id="IPR006073">
    <property type="entry name" value="GTP-bd"/>
</dbReference>
<keyword evidence="5 6" id="KW-0342">GTP-binding</keyword>